<proteinExistence type="predicted"/>
<dbReference type="Gene3D" id="3.40.50.2000">
    <property type="entry name" value="Glycogen Phosphorylase B"/>
    <property type="match status" value="2"/>
</dbReference>
<dbReference type="InterPro" id="IPR050426">
    <property type="entry name" value="Glycosyltransferase_28"/>
</dbReference>
<dbReference type="GO" id="GO:0016758">
    <property type="term" value="F:hexosyltransferase activity"/>
    <property type="evidence" value="ECO:0007669"/>
    <property type="project" value="UniProtKB-ARBA"/>
</dbReference>
<dbReference type="CDD" id="cd03784">
    <property type="entry name" value="GT1_Gtf-like"/>
    <property type="match status" value="1"/>
</dbReference>
<accession>A0A2U3K466</accession>
<dbReference type="Proteomes" id="UP000238916">
    <property type="component" value="Unassembled WGS sequence"/>
</dbReference>
<sequence>MNRMQEIKQLIIAAEQEIIQTEKPDVLLCGNLTGSSSAQAANIPCVMVLLQPHGLKTIELFTRRLPKTVQNFDMLKAVNLLIMEGIPELDGGASAANKGEWSLAIKDKLRFTGPLLVETPESLPSREELKIRHAGNQARPLIYVTIGGGTQLIGEDFLTLVLDAFRSLPDVQGVIATGLAIEPEQLSGYNPPDNVIIRGFVPGLELIKASDVTVFHGGSSTLMTCLACGTPAVVVPSMAEQEDNGAVLEQNGAGIVLSKNGLTPAALAEAVQKILSERSFRNNAQRLKDQCDKYGGAQAAAVMVEQLVKRENAS</sequence>
<evidence type="ECO:0000313" key="3">
    <source>
        <dbReference type="Proteomes" id="UP000238916"/>
    </source>
</evidence>
<dbReference type="PANTHER" id="PTHR48050:SF13">
    <property type="entry name" value="STEROL 3-BETA-GLUCOSYLTRANSFERASE UGT80A2"/>
    <property type="match status" value="1"/>
</dbReference>
<gene>
    <name evidence="2" type="ORF">SBF1_1320003</name>
</gene>
<organism evidence="2 3">
    <name type="scientific">Candidatus Desulfosporosinus infrequens</name>
    <dbReference type="NCBI Taxonomy" id="2043169"/>
    <lineage>
        <taxon>Bacteria</taxon>
        <taxon>Bacillati</taxon>
        <taxon>Bacillota</taxon>
        <taxon>Clostridia</taxon>
        <taxon>Eubacteriales</taxon>
        <taxon>Desulfitobacteriaceae</taxon>
        <taxon>Desulfosporosinus</taxon>
    </lineage>
</organism>
<feature type="domain" description="Erythromycin biosynthesis protein CIII-like C-terminal" evidence="1">
    <location>
        <begin position="190"/>
        <end position="290"/>
    </location>
</feature>
<evidence type="ECO:0000313" key="2">
    <source>
        <dbReference type="EMBL" id="SPF34441.1"/>
    </source>
</evidence>
<dbReference type="GO" id="GO:0017000">
    <property type="term" value="P:antibiotic biosynthetic process"/>
    <property type="evidence" value="ECO:0007669"/>
    <property type="project" value="UniProtKB-ARBA"/>
</dbReference>
<dbReference type="EMBL" id="OMOF01000038">
    <property type="protein sequence ID" value="SPF34441.1"/>
    <property type="molecule type" value="Genomic_DNA"/>
</dbReference>
<dbReference type="Pfam" id="PF06722">
    <property type="entry name" value="EryCIII-like_C"/>
    <property type="match status" value="1"/>
</dbReference>
<dbReference type="SUPFAM" id="SSF53756">
    <property type="entry name" value="UDP-Glycosyltransferase/glycogen phosphorylase"/>
    <property type="match status" value="1"/>
</dbReference>
<protein>
    <recommendedName>
        <fullName evidence="1">Erythromycin biosynthesis protein CIII-like C-terminal domain-containing protein</fullName>
    </recommendedName>
</protein>
<reference evidence="3" key="1">
    <citation type="submission" date="2018-02" db="EMBL/GenBank/DDBJ databases">
        <authorList>
            <person name="Hausmann B."/>
        </authorList>
    </citation>
    <scope>NUCLEOTIDE SEQUENCE [LARGE SCALE GENOMIC DNA]</scope>
    <source>
        <strain evidence="3">Peat soil MAG SbF1</strain>
    </source>
</reference>
<evidence type="ECO:0000259" key="1">
    <source>
        <dbReference type="Pfam" id="PF06722"/>
    </source>
</evidence>
<dbReference type="GO" id="GO:0008194">
    <property type="term" value="F:UDP-glycosyltransferase activity"/>
    <property type="evidence" value="ECO:0007669"/>
    <property type="project" value="InterPro"/>
</dbReference>
<dbReference type="PANTHER" id="PTHR48050">
    <property type="entry name" value="STEROL 3-BETA-GLUCOSYLTRANSFERASE"/>
    <property type="match status" value="1"/>
</dbReference>
<dbReference type="InterPro" id="IPR010610">
    <property type="entry name" value="EryCIII-like_C"/>
</dbReference>
<dbReference type="AlphaFoldDB" id="A0A2U3K466"/>
<name>A0A2U3K466_9FIRM</name>
<dbReference type="InterPro" id="IPR002213">
    <property type="entry name" value="UDP_glucos_trans"/>
</dbReference>
<dbReference type="OrthoDB" id="6620093at2"/>